<evidence type="ECO:0000259" key="8">
    <source>
        <dbReference type="Pfam" id="PF02108"/>
    </source>
</evidence>
<dbReference type="KEGG" id="wcp:H9Q76_07440"/>
<evidence type="ECO:0000256" key="3">
    <source>
        <dbReference type="ARBA" id="ARBA00022448"/>
    </source>
</evidence>
<gene>
    <name evidence="9" type="ORF">H9Q76_07440</name>
</gene>
<keyword evidence="5" id="KW-0653">Protein transport</keyword>
<evidence type="ECO:0000313" key="10">
    <source>
        <dbReference type="Proteomes" id="UP000515819"/>
    </source>
</evidence>
<dbReference type="InterPro" id="IPR051472">
    <property type="entry name" value="T3SS_Stator/FliH"/>
</dbReference>
<evidence type="ECO:0000256" key="4">
    <source>
        <dbReference type="ARBA" id="ARBA00022795"/>
    </source>
</evidence>
<keyword evidence="4" id="KW-1005">Bacterial flagellum biogenesis</keyword>
<keyword evidence="10" id="KW-1185">Reference proteome</keyword>
<name>A0A7G9FJ63_9FIRM</name>
<evidence type="ECO:0000313" key="9">
    <source>
        <dbReference type="EMBL" id="QNL98594.1"/>
    </source>
</evidence>
<evidence type="ECO:0000256" key="7">
    <source>
        <dbReference type="SAM" id="Coils"/>
    </source>
</evidence>
<dbReference type="GO" id="GO:0044781">
    <property type="term" value="P:bacterial-type flagellum organization"/>
    <property type="evidence" value="ECO:0007669"/>
    <property type="project" value="UniProtKB-KW"/>
</dbReference>
<dbReference type="PANTHER" id="PTHR34982:SF1">
    <property type="entry name" value="FLAGELLAR ASSEMBLY PROTEIN FLIH"/>
    <property type="match status" value="1"/>
</dbReference>
<keyword evidence="6" id="KW-1006">Bacterial flagellum protein export</keyword>
<accession>A0A7G9FJ63</accession>
<reference evidence="9 10" key="1">
    <citation type="submission" date="2020-08" db="EMBL/GenBank/DDBJ databases">
        <authorList>
            <person name="Liu C."/>
            <person name="Sun Q."/>
        </authorList>
    </citation>
    <scope>NUCLEOTIDE SEQUENCE [LARGE SCALE GENOMIC DNA]</scope>
    <source>
        <strain evidence="9 10">NSJ-4</strain>
    </source>
</reference>
<evidence type="ECO:0000256" key="5">
    <source>
        <dbReference type="ARBA" id="ARBA00022927"/>
    </source>
</evidence>
<keyword evidence="7" id="KW-0175">Coiled coil</keyword>
<feature type="coiled-coil region" evidence="7">
    <location>
        <begin position="67"/>
        <end position="154"/>
    </location>
</feature>
<dbReference type="InterPro" id="IPR018035">
    <property type="entry name" value="Flagellar_FliH/T3SS_HrpE"/>
</dbReference>
<dbReference type="AlphaFoldDB" id="A0A7G9FJ63"/>
<organism evidence="9 10">
    <name type="scientific">Wujia chipingensis</name>
    <dbReference type="NCBI Taxonomy" id="2763670"/>
    <lineage>
        <taxon>Bacteria</taxon>
        <taxon>Bacillati</taxon>
        <taxon>Bacillota</taxon>
        <taxon>Clostridia</taxon>
        <taxon>Lachnospirales</taxon>
        <taxon>Lachnospiraceae</taxon>
        <taxon>Wujia</taxon>
    </lineage>
</organism>
<evidence type="ECO:0000256" key="2">
    <source>
        <dbReference type="ARBA" id="ARBA00006602"/>
    </source>
</evidence>
<dbReference type="Pfam" id="PF02108">
    <property type="entry name" value="FliH"/>
    <property type="match status" value="1"/>
</dbReference>
<dbReference type="RefSeq" id="WP_147352519.1">
    <property type="nucleotide sequence ID" value="NZ_CP060632.1"/>
</dbReference>
<feature type="domain" description="Flagellar assembly protein FliH/Type III secretion system HrpE" evidence="8">
    <location>
        <begin position="143"/>
        <end position="264"/>
    </location>
</feature>
<dbReference type="EMBL" id="CP060632">
    <property type="protein sequence ID" value="QNL98594.1"/>
    <property type="molecule type" value="Genomic_DNA"/>
</dbReference>
<keyword evidence="3" id="KW-0813">Transport</keyword>
<dbReference type="Proteomes" id="UP000515819">
    <property type="component" value="Chromosome"/>
</dbReference>
<dbReference type="GO" id="GO:0015031">
    <property type="term" value="P:protein transport"/>
    <property type="evidence" value="ECO:0007669"/>
    <property type="project" value="UniProtKB-KW"/>
</dbReference>
<dbReference type="CDD" id="cd06503">
    <property type="entry name" value="ATP-synt_Fo_b"/>
    <property type="match status" value="1"/>
</dbReference>
<evidence type="ECO:0000256" key="1">
    <source>
        <dbReference type="ARBA" id="ARBA00003041"/>
    </source>
</evidence>
<dbReference type="PANTHER" id="PTHR34982">
    <property type="entry name" value="YOP PROTEINS TRANSLOCATION PROTEIN L"/>
    <property type="match status" value="1"/>
</dbReference>
<evidence type="ECO:0000256" key="6">
    <source>
        <dbReference type="ARBA" id="ARBA00023225"/>
    </source>
</evidence>
<protein>
    <recommendedName>
        <fullName evidence="8">Flagellar assembly protein FliH/Type III secretion system HrpE domain-containing protein</fullName>
    </recommendedName>
</protein>
<proteinExistence type="inferred from homology"/>
<comment type="similarity">
    <text evidence="2">Belongs to the FliH family.</text>
</comment>
<sequence length="275" mass="30752">MSNIFKSGIPGVRTVSQEPFVIDVNSRVIEPPKPRVIRPKNDVPEGSAEAGDTFEAGITEMAATINLEEHKELLDDAMEKAKLLQDDARERAQKILEDAKADAEAIRKAAQEEGFAKGLEDGNMEAMRRADEYLEKISRERDQALAQAREEMMENITDTEEQIVDVACKLIQKLTGILVDDYKPVMIYMINQVLNEDEDSRKFVIRVSEENYTYIADNADRLSGAANPGITIEIFSDTKLQKGQCQIESDTGIVDLSMDVQVRNLITAIKLLSTQ</sequence>
<dbReference type="GO" id="GO:0005829">
    <property type="term" value="C:cytosol"/>
    <property type="evidence" value="ECO:0007669"/>
    <property type="project" value="TreeGrafter"/>
</dbReference>
<comment type="function">
    <text evidence="1">Needed for flagellar regrowth and assembly.</text>
</comment>